<evidence type="ECO:0000256" key="1">
    <source>
        <dbReference type="SAM" id="MobiDB-lite"/>
    </source>
</evidence>
<proteinExistence type="predicted"/>
<feature type="region of interest" description="Disordered" evidence="1">
    <location>
        <begin position="1"/>
        <end position="32"/>
    </location>
</feature>
<protein>
    <submittedName>
        <fullName evidence="2">Uncharacterized protein</fullName>
    </submittedName>
</protein>
<dbReference type="EMBL" id="KB445799">
    <property type="protein sequence ID" value="EMD35868.1"/>
    <property type="molecule type" value="Genomic_DNA"/>
</dbReference>
<sequence length="136" mass="14471">MQVSAVRAHQESRYVTTSATHGRQRRRGVEQALYTPRPRGAGEIHGGGKTICCATLFVRGPQIYISTVFRRCVVRELLGTAVGAAPLAPDGLHSEVEVLPLWDQGTSCVRVGANPMGAAVRENGGKGAAGRERHVG</sequence>
<keyword evidence="3" id="KW-1185">Reference proteome</keyword>
<dbReference type="Proteomes" id="UP000016930">
    <property type="component" value="Unassembled WGS sequence"/>
</dbReference>
<accession>M2QFP8</accession>
<dbReference type="HOGENOM" id="CLU_1875196_0_0_1"/>
<gene>
    <name evidence="2" type="ORF">CERSUDRAFT_84965</name>
</gene>
<dbReference type="AlphaFoldDB" id="M2QFP8"/>
<reference evidence="2 3" key="1">
    <citation type="journal article" date="2012" name="Proc. Natl. Acad. Sci. U.S.A.">
        <title>Comparative genomics of Ceriporiopsis subvermispora and Phanerochaete chrysosporium provide insight into selective ligninolysis.</title>
        <authorList>
            <person name="Fernandez-Fueyo E."/>
            <person name="Ruiz-Duenas F.J."/>
            <person name="Ferreira P."/>
            <person name="Floudas D."/>
            <person name="Hibbett D.S."/>
            <person name="Canessa P."/>
            <person name="Larrondo L.F."/>
            <person name="James T.Y."/>
            <person name="Seelenfreund D."/>
            <person name="Lobos S."/>
            <person name="Polanco R."/>
            <person name="Tello M."/>
            <person name="Honda Y."/>
            <person name="Watanabe T."/>
            <person name="Watanabe T."/>
            <person name="Ryu J.S."/>
            <person name="Kubicek C.P."/>
            <person name="Schmoll M."/>
            <person name="Gaskell J."/>
            <person name="Hammel K.E."/>
            <person name="St John F.J."/>
            <person name="Vanden Wymelenberg A."/>
            <person name="Sabat G."/>
            <person name="Splinter BonDurant S."/>
            <person name="Syed K."/>
            <person name="Yadav J.S."/>
            <person name="Doddapaneni H."/>
            <person name="Subramanian V."/>
            <person name="Lavin J.L."/>
            <person name="Oguiza J.A."/>
            <person name="Perez G."/>
            <person name="Pisabarro A.G."/>
            <person name="Ramirez L."/>
            <person name="Santoyo F."/>
            <person name="Master E."/>
            <person name="Coutinho P.M."/>
            <person name="Henrissat B."/>
            <person name="Lombard V."/>
            <person name="Magnuson J.K."/>
            <person name="Kuees U."/>
            <person name="Hori C."/>
            <person name="Igarashi K."/>
            <person name="Samejima M."/>
            <person name="Held B.W."/>
            <person name="Barry K.W."/>
            <person name="LaButti K.M."/>
            <person name="Lapidus A."/>
            <person name="Lindquist E.A."/>
            <person name="Lucas S.M."/>
            <person name="Riley R."/>
            <person name="Salamov A.A."/>
            <person name="Hoffmeister D."/>
            <person name="Schwenk D."/>
            <person name="Hadar Y."/>
            <person name="Yarden O."/>
            <person name="de Vries R.P."/>
            <person name="Wiebenga A."/>
            <person name="Stenlid J."/>
            <person name="Eastwood D."/>
            <person name="Grigoriev I.V."/>
            <person name="Berka R.M."/>
            <person name="Blanchette R.A."/>
            <person name="Kersten P."/>
            <person name="Martinez A.T."/>
            <person name="Vicuna R."/>
            <person name="Cullen D."/>
        </authorList>
    </citation>
    <scope>NUCLEOTIDE SEQUENCE [LARGE SCALE GENOMIC DNA]</scope>
    <source>
        <strain evidence="2 3">B</strain>
    </source>
</reference>
<evidence type="ECO:0000313" key="2">
    <source>
        <dbReference type="EMBL" id="EMD35868.1"/>
    </source>
</evidence>
<organism evidence="2 3">
    <name type="scientific">Ceriporiopsis subvermispora (strain B)</name>
    <name type="common">White-rot fungus</name>
    <name type="synonym">Gelatoporia subvermispora</name>
    <dbReference type="NCBI Taxonomy" id="914234"/>
    <lineage>
        <taxon>Eukaryota</taxon>
        <taxon>Fungi</taxon>
        <taxon>Dikarya</taxon>
        <taxon>Basidiomycota</taxon>
        <taxon>Agaricomycotina</taxon>
        <taxon>Agaricomycetes</taxon>
        <taxon>Polyporales</taxon>
        <taxon>Gelatoporiaceae</taxon>
        <taxon>Gelatoporia</taxon>
    </lineage>
</organism>
<evidence type="ECO:0000313" key="3">
    <source>
        <dbReference type="Proteomes" id="UP000016930"/>
    </source>
</evidence>
<name>M2QFP8_CERS8</name>